<dbReference type="AlphaFoldDB" id="A0A1F7UWI1"/>
<dbReference type="STRING" id="1802401.A3B21_05280"/>
<protein>
    <submittedName>
        <fullName evidence="1">Uncharacterized protein</fullName>
    </submittedName>
</protein>
<dbReference type="Proteomes" id="UP000176897">
    <property type="component" value="Unassembled WGS sequence"/>
</dbReference>
<name>A0A1F7UWI1_9BACT</name>
<organism evidence="1 2">
    <name type="scientific">Candidatus Uhrbacteria bacterium RIFCSPLOWO2_01_FULL_47_24</name>
    <dbReference type="NCBI Taxonomy" id="1802401"/>
    <lineage>
        <taxon>Bacteria</taxon>
        <taxon>Candidatus Uhriibacteriota</taxon>
    </lineage>
</organism>
<gene>
    <name evidence="1" type="ORF">A3B21_05280</name>
</gene>
<evidence type="ECO:0000313" key="2">
    <source>
        <dbReference type="Proteomes" id="UP000176897"/>
    </source>
</evidence>
<dbReference type="EMBL" id="MGEJ01000001">
    <property type="protein sequence ID" value="OGL82094.1"/>
    <property type="molecule type" value="Genomic_DNA"/>
</dbReference>
<reference evidence="1 2" key="1">
    <citation type="journal article" date="2016" name="Nat. Commun.">
        <title>Thousands of microbial genomes shed light on interconnected biogeochemical processes in an aquifer system.</title>
        <authorList>
            <person name="Anantharaman K."/>
            <person name="Brown C.T."/>
            <person name="Hug L.A."/>
            <person name="Sharon I."/>
            <person name="Castelle C.J."/>
            <person name="Probst A.J."/>
            <person name="Thomas B.C."/>
            <person name="Singh A."/>
            <person name="Wilkins M.J."/>
            <person name="Karaoz U."/>
            <person name="Brodie E.L."/>
            <person name="Williams K.H."/>
            <person name="Hubbard S.S."/>
            <person name="Banfield J.F."/>
        </authorList>
    </citation>
    <scope>NUCLEOTIDE SEQUENCE [LARGE SCALE GENOMIC DNA]</scope>
</reference>
<evidence type="ECO:0000313" key="1">
    <source>
        <dbReference type="EMBL" id="OGL82094.1"/>
    </source>
</evidence>
<proteinExistence type="predicted"/>
<sequence>MANGQTPQQLTQNELAFLKAKVDRTIFLLDVSAMPNEVKTAWVTLLPHMTLEQVDRLTALLEEEIELTLKESKKYPEDEEFILKLKAAKERYDSTVAQADKKALAQLARIEEDINALAAQ</sequence>
<comment type="caution">
    <text evidence="1">The sequence shown here is derived from an EMBL/GenBank/DDBJ whole genome shotgun (WGS) entry which is preliminary data.</text>
</comment>
<accession>A0A1F7UWI1</accession>